<accession>A0A485BVM0</accession>
<gene>
    <name evidence="4" type="primary">mfpsA_1</name>
    <name evidence="4" type="ORF">NCTC12993_05427</name>
</gene>
<proteinExistence type="predicted"/>
<dbReference type="Pfam" id="PF00534">
    <property type="entry name" value="Glycos_transf_1"/>
    <property type="match status" value="1"/>
</dbReference>
<keyword evidence="1 4" id="KW-0808">Transferase</keyword>
<evidence type="ECO:0000313" key="4">
    <source>
        <dbReference type="EMBL" id="VFS76503.1"/>
    </source>
</evidence>
<dbReference type="SUPFAM" id="SSF53756">
    <property type="entry name" value="UDP-Glycosyltransferase/glycogen phosphorylase"/>
    <property type="match status" value="1"/>
</dbReference>
<reference evidence="4 5" key="1">
    <citation type="submission" date="2019-03" db="EMBL/GenBank/DDBJ databases">
        <authorList>
            <consortium name="Pathogen Informatics"/>
        </authorList>
    </citation>
    <scope>NUCLEOTIDE SEQUENCE [LARGE SCALE GENOMIC DNA]</scope>
    <source>
        <strain evidence="4 5">NCTC12993</strain>
    </source>
</reference>
<sequence length="368" mass="41934">MKKIMINLLSFSEEKYYGVGVYFRDVIASNMNEIFMCDDCEITIIHLEHISIGKMFPIPERDNIKYLPIGGLYSRVRRVIFEQVKLPFMLRGFNVIYSPNNINPVLLPHACNSIITIHDLLPFKKENRFGLIQRIYLRLFTALCSRSAKKIVTVSHYSKDDITRTLNVDKDKIKVTYNVLSQQKMKIINTHDKIADEYFFSVGALQKDKQFDLMINAFNDYISNNQTECHLVIAGGDQGAKDELSELIKKLGLTERVHLLGYISEDDKWSYYAGCTALILLGKNEGFGIPVLEAMSLYKPSIVANTGALPEIVGKVGFVVKSDSESVAHAMSVANKTKIEFDAFEQELKRFSKAKQVHVLSELFERCF</sequence>
<dbReference type="PANTHER" id="PTHR46401">
    <property type="entry name" value="GLYCOSYLTRANSFERASE WBBK-RELATED"/>
    <property type="match status" value="1"/>
</dbReference>
<protein>
    <submittedName>
        <fullName evidence="4">Mannosylfructose-phosphate synthase</fullName>
        <ecNumber evidence="4">2.4.1.246</ecNumber>
    </submittedName>
</protein>
<evidence type="ECO:0000259" key="3">
    <source>
        <dbReference type="Pfam" id="PF13439"/>
    </source>
</evidence>
<dbReference type="InterPro" id="IPR028098">
    <property type="entry name" value="Glyco_trans_4-like_N"/>
</dbReference>
<dbReference type="AlphaFoldDB" id="A0A485BVM0"/>
<dbReference type="Gene3D" id="3.40.50.2000">
    <property type="entry name" value="Glycogen Phosphorylase B"/>
    <property type="match status" value="2"/>
</dbReference>
<keyword evidence="5" id="KW-1185">Reference proteome</keyword>
<evidence type="ECO:0000256" key="1">
    <source>
        <dbReference type="ARBA" id="ARBA00022679"/>
    </source>
</evidence>
<dbReference type="RefSeq" id="WP_061279310.1">
    <property type="nucleotide sequence ID" value="NZ_BCTM01000001.1"/>
</dbReference>
<feature type="domain" description="Glycosyl transferase family 1" evidence="2">
    <location>
        <begin position="196"/>
        <end position="330"/>
    </location>
</feature>
<dbReference type="CDD" id="cd03809">
    <property type="entry name" value="GT4_MtfB-like"/>
    <property type="match status" value="1"/>
</dbReference>
<keyword evidence="4" id="KW-0328">Glycosyltransferase</keyword>
<dbReference type="GO" id="GO:0103011">
    <property type="term" value="F:mannosylfructose-phosphate synthase activity"/>
    <property type="evidence" value="ECO:0007669"/>
    <property type="project" value="UniProtKB-EC"/>
</dbReference>
<dbReference type="Proteomes" id="UP000401081">
    <property type="component" value="Unassembled WGS sequence"/>
</dbReference>
<dbReference type="GO" id="GO:0009103">
    <property type="term" value="P:lipopolysaccharide biosynthetic process"/>
    <property type="evidence" value="ECO:0007669"/>
    <property type="project" value="TreeGrafter"/>
</dbReference>
<dbReference type="PANTHER" id="PTHR46401:SF2">
    <property type="entry name" value="GLYCOSYLTRANSFERASE WBBK-RELATED"/>
    <property type="match status" value="1"/>
</dbReference>
<feature type="domain" description="Glycosyltransferase subfamily 4-like N-terminal" evidence="3">
    <location>
        <begin position="70"/>
        <end position="178"/>
    </location>
</feature>
<dbReference type="InterPro" id="IPR001296">
    <property type="entry name" value="Glyco_trans_1"/>
</dbReference>
<dbReference type="Pfam" id="PF13439">
    <property type="entry name" value="Glyco_transf_4"/>
    <property type="match status" value="1"/>
</dbReference>
<dbReference type="EC" id="2.4.1.246" evidence="4"/>
<organism evidence="4 5">
    <name type="scientific">Kluyvera cryocrescens</name>
    <name type="common">Kluyvera citrophila</name>
    <dbReference type="NCBI Taxonomy" id="580"/>
    <lineage>
        <taxon>Bacteria</taxon>
        <taxon>Pseudomonadati</taxon>
        <taxon>Pseudomonadota</taxon>
        <taxon>Gammaproteobacteria</taxon>
        <taxon>Enterobacterales</taxon>
        <taxon>Enterobacteriaceae</taxon>
        <taxon>Kluyvera</taxon>
    </lineage>
</organism>
<evidence type="ECO:0000259" key="2">
    <source>
        <dbReference type="Pfam" id="PF00534"/>
    </source>
</evidence>
<name>A0A485BVM0_KLUCR</name>
<evidence type="ECO:0000313" key="5">
    <source>
        <dbReference type="Proteomes" id="UP000401081"/>
    </source>
</evidence>
<dbReference type="EMBL" id="CAADJD010000023">
    <property type="protein sequence ID" value="VFS76503.1"/>
    <property type="molecule type" value="Genomic_DNA"/>
</dbReference>